<feature type="transmembrane region" description="Helical" evidence="16">
    <location>
        <begin position="67"/>
        <end position="89"/>
    </location>
</feature>
<evidence type="ECO:0000256" key="14">
    <source>
        <dbReference type="PROSITE-ProRule" id="PRU00192"/>
    </source>
</evidence>
<organism evidence="18 19">
    <name type="scientific">Babjeviella inositovora NRRL Y-12698</name>
    <dbReference type="NCBI Taxonomy" id="984486"/>
    <lineage>
        <taxon>Eukaryota</taxon>
        <taxon>Fungi</taxon>
        <taxon>Dikarya</taxon>
        <taxon>Ascomycota</taxon>
        <taxon>Saccharomycotina</taxon>
        <taxon>Pichiomycetes</taxon>
        <taxon>Serinales incertae sedis</taxon>
        <taxon>Babjeviella</taxon>
    </lineage>
</organism>
<dbReference type="GeneID" id="30145666"/>
<evidence type="ECO:0000256" key="13">
    <source>
        <dbReference type="ARBA" id="ARBA00030785"/>
    </source>
</evidence>
<dbReference type="GO" id="GO:0007232">
    <property type="term" value="P:osmosensory signaling pathway via Sho1 osmosensor"/>
    <property type="evidence" value="ECO:0007669"/>
    <property type="project" value="UniProtKB-ARBA"/>
</dbReference>
<keyword evidence="11 16" id="KW-0472">Membrane</keyword>
<evidence type="ECO:0000256" key="8">
    <source>
        <dbReference type="ARBA" id="ARBA00022692"/>
    </source>
</evidence>
<evidence type="ECO:0000259" key="17">
    <source>
        <dbReference type="PROSITE" id="PS50002"/>
    </source>
</evidence>
<evidence type="ECO:0000256" key="3">
    <source>
        <dbReference type="ARBA" id="ARBA00011175"/>
    </source>
</evidence>
<comment type="subunit">
    <text evidence="3">Forms homooligomers.</text>
</comment>
<feature type="region of interest" description="Disordered" evidence="15">
    <location>
        <begin position="268"/>
        <end position="300"/>
    </location>
</feature>
<evidence type="ECO:0000256" key="16">
    <source>
        <dbReference type="SAM" id="Phobius"/>
    </source>
</evidence>
<dbReference type="Pfam" id="PF00018">
    <property type="entry name" value="SH3_1"/>
    <property type="match status" value="1"/>
</dbReference>
<dbReference type="PROSITE" id="PS50002">
    <property type="entry name" value="SH3"/>
    <property type="match status" value="1"/>
</dbReference>
<keyword evidence="19" id="KW-1185">Reference proteome</keyword>
<keyword evidence="10" id="KW-0346">Stress response</keyword>
<evidence type="ECO:0000256" key="1">
    <source>
        <dbReference type="ARBA" id="ARBA00004651"/>
    </source>
</evidence>
<reference evidence="19" key="1">
    <citation type="submission" date="2016-05" db="EMBL/GenBank/DDBJ databases">
        <title>Comparative genomics of biotechnologically important yeasts.</title>
        <authorList>
            <consortium name="DOE Joint Genome Institute"/>
            <person name="Riley R."/>
            <person name="Haridas S."/>
            <person name="Wolfe K.H."/>
            <person name="Lopes M.R."/>
            <person name="Hittinger C.T."/>
            <person name="Goker M."/>
            <person name="Salamov A."/>
            <person name="Wisecaver J."/>
            <person name="Long T.M."/>
            <person name="Aerts A.L."/>
            <person name="Barry K."/>
            <person name="Choi C."/>
            <person name="Clum A."/>
            <person name="Coughlan A.Y."/>
            <person name="Deshpande S."/>
            <person name="Douglass A.P."/>
            <person name="Hanson S.J."/>
            <person name="Klenk H.-P."/>
            <person name="Labutti K."/>
            <person name="Lapidus A."/>
            <person name="Lindquist E."/>
            <person name="Lipzen A."/>
            <person name="Meier-Kolthoff J.P."/>
            <person name="Ohm R.A."/>
            <person name="Otillar R.P."/>
            <person name="Pangilinan J."/>
            <person name="Peng Y."/>
            <person name="Rokas A."/>
            <person name="Rosa C.A."/>
            <person name="Scheuner C."/>
            <person name="Sibirny A.A."/>
            <person name="Slot J.C."/>
            <person name="Stielow J.B."/>
            <person name="Sun H."/>
            <person name="Kurtzman C.P."/>
            <person name="Blackwell M."/>
            <person name="Grigoriev I.V."/>
            <person name="Jeffries T.W."/>
        </authorList>
    </citation>
    <scope>NUCLEOTIDE SEQUENCE [LARGE SCALE GENOMIC DNA]</scope>
    <source>
        <strain evidence="19">NRRL Y-12698</strain>
    </source>
</reference>
<dbReference type="InterPro" id="IPR001452">
    <property type="entry name" value="SH3_domain"/>
</dbReference>
<evidence type="ECO:0000256" key="15">
    <source>
        <dbReference type="SAM" id="MobiDB-lite"/>
    </source>
</evidence>
<feature type="domain" description="SH3" evidence="17">
    <location>
        <begin position="303"/>
        <end position="363"/>
    </location>
</feature>
<dbReference type="SMART" id="SM00326">
    <property type="entry name" value="SH3"/>
    <property type="match status" value="1"/>
</dbReference>
<protein>
    <recommendedName>
        <fullName evidence="5">High osmolarity signaling protein SHO1</fullName>
    </recommendedName>
    <alternativeName>
        <fullName evidence="4">High osmolarity signaling protein sho1</fullName>
    </alternativeName>
    <alternativeName>
        <fullName evidence="12 13">Osmosensor SHO1</fullName>
    </alternativeName>
</protein>
<feature type="transmembrane region" description="Helical" evidence="16">
    <location>
        <begin position="20"/>
        <end position="47"/>
    </location>
</feature>
<keyword evidence="7" id="KW-1003">Cell membrane</keyword>
<name>A0A1E3R0B2_9ASCO</name>
<dbReference type="PANTHER" id="PTHR15735:SF20">
    <property type="entry name" value="HIGH OSMOLARITY SIGNALING PROTEIN SHO1"/>
    <property type="match status" value="1"/>
</dbReference>
<proteinExistence type="inferred from homology"/>
<evidence type="ECO:0000313" key="18">
    <source>
        <dbReference type="EMBL" id="ODQ83244.1"/>
    </source>
</evidence>
<comment type="subcellular location">
    <subcellularLocation>
        <location evidence="1">Cell membrane</location>
        <topology evidence="1">Multi-pass membrane protein</topology>
    </subcellularLocation>
</comment>
<keyword evidence="8 16" id="KW-0812">Transmembrane</keyword>
<dbReference type="EMBL" id="KV454426">
    <property type="protein sequence ID" value="ODQ83244.1"/>
    <property type="molecule type" value="Genomic_DNA"/>
</dbReference>
<dbReference type="RefSeq" id="XP_018988572.1">
    <property type="nucleotide sequence ID" value="XM_019127813.1"/>
</dbReference>
<dbReference type="AlphaFoldDB" id="A0A1E3R0B2"/>
<dbReference type="OrthoDB" id="5983572at2759"/>
<dbReference type="Gene3D" id="2.30.30.40">
    <property type="entry name" value="SH3 Domains"/>
    <property type="match status" value="1"/>
</dbReference>
<dbReference type="InterPro" id="IPR035522">
    <property type="entry name" value="Sho1_SH3"/>
</dbReference>
<evidence type="ECO:0000256" key="2">
    <source>
        <dbReference type="ARBA" id="ARBA00009739"/>
    </source>
</evidence>
<evidence type="ECO:0000256" key="6">
    <source>
        <dbReference type="ARBA" id="ARBA00022443"/>
    </source>
</evidence>
<evidence type="ECO:0000256" key="9">
    <source>
        <dbReference type="ARBA" id="ARBA00022989"/>
    </source>
</evidence>
<dbReference type="CDD" id="cd11855">
    <property type="entry name" value="SH3_Sho1p"/>
    <property type="match status" value="1"/>
</dbReference>
<evidence type="ECO:0000256" key="7">
    <source>
        <dbReference type="ARBA" id="ARBA00022475"/>
    </source>
</evidence>
<feature type="transmembrane region" description="Helical" evidence="16">
    <location>
        <begin position="123"/>
        <end position="145"/>
    </location>
</feature>
<comment type="similarity">
    <text evidence="2">Belongs to the SHO1 family.</text>
</comment>
<dbReference type="FunFam" id="2.30.30.40:FF:000213">
    <property type="entry name" value="High osmolarity signaling protein SHO1"/>
    <property type="match status" value="1"/>
</dbReference>
<feature type="compositionally biased region" description="Polar residues" evidence="15">
    <location>
        <begin position="290"/>
        <end position="300"/>
    </location>
</feature>
<gene>
    <name evidence="18" type="ORF">BABINDRAFT_159678</name>
</gene>
<dbReference type="Proteomes" id="UP000094336">
    <property type="component" value="Unassembled WGS sequence"/>
</dbReference>
<accession>A0A1E3R0B2</accession>
<sequence length="363" mass="40233">MMGKQLTGFQHSRFKFSNFFTDPFILTTTSLAFIAWAISFGSAIAYARHAASSPKSMNVPPFPKFTWWGLVFEVLLIFMIVILCCMDLVRYYKSALLGCSAVAFIYTTNSTNILVWASSGNSSIGACSAGSILLSIVNIIWIMYFGGDDNSPTNQYVDSFGLGGATRNAMNRGSSGTMGMYERNSLGMLMNIPISQRNGSAANLSRQGYPTGTLRDSMRGSQYLRQDFQDHNLRNSALGRGNSKISGASGAAYLTSNQLTGLENFSERDEEMHEYEESFDAAPSPHMESHNQSRSTHPQSQIEYKYKACALYSYDANPDDENEISFIKGEILHVDDITGKWWQARRSNGEIGICPSNYVELLD</sequence>
<evidence type="ECO:0000313" key="19">
    <source>
        <dbReference type="Proteomes" id="UP000094336"/>
    </source>
</evidence>
<dbReference type="PANTHER" id="PTHR15735">
    <property type="entry name" value="FCH AND DOUBLE SH3 DOMAINS PROTEIN"/>
    <property type="match status" value="1"/>
</dbReference>
<evidence type="ECO:0000256" key="12">
    <source>
        <dbReference type="ARBA" id="ARBA00029697"/>
    </source>
</evidence>
<keyword evidence="6 14" id="KW-0728">SH3 domain</keyword>
<evidence type="ECO:0000256" key="5">
    <source>
        <dbReference type="ARBA" id="ARBA00017350"/>
    </source>
</evidence>
<dbReference type="GO" id="GO:0030833">
    <property type="term" value="P:regulation of actin filament polymerization"/>
    <property type="evidence" value="ECO:0007669"/>
    <property type="project" value="TreeGrafter"/>
</dbReference>
<dbReference type="STRING" id="984486.A0A1E3R0B2"/>
<dbReference type="InterPro" id="IPR036028">
    <property type="entry name" value="SH3-like_dom_sf"/>
</dbReference>
<evidence type="ECO:0000256" key="10">
    <source>
        <dbReference type="ARBA" id="ARBA00023016"/>
    </source>
</evidence>
<feature type="transmembrane region" description="Helical" evidence="16">
    <location>
        <begin position="96"/>
        <end position="117"/>
    </location>
</feature>
<dbReference type="GO" id="GO:0005886">
    <property type="term" value="C:plasma membrane"/>
    <property type="evidence" value="ECO:0007669"/>
    <property type="project" value="UniProtKB-SubCell"/>
</dbReference>
<evidence type="ECO:0000256" key="11">
    <source>
        <dbReference type="ARBA" id="ARBA00023136"/>
    </source>
</evidence>
<evidence type="ECO:0000256" key="4">
    <source>
        <dbReference type="ARBA" id="ARBA00016255"/>
    </source>
</evidence>
<dbReference type="PRINTS" id="PR00452">
    <property type="entry name" value="SH3DOMAIN"/>
</dbReference>
<keyword evidence="9 16" id="KW-1133">Transmembrane helix</keyword>
<dbReference type="SUPFAM" id="SSF50044">
    <property type="entry name" value="SH3-domain"/>
    <property type="match status" value="1"/>
</dbReference>